<accession>A0A9D4KCZ5</accession>
<feature type="domain" description="SUEL-type lectin" evidence="2">
    <location>
        <begin position="25"/>
        <end position="114"/>
    </location>
</feature>
<dbReference type="PROSITE" id="PS50228">
    <property type="entry name" value="SUEL_LECTIN"/>
    <property type="match status" value="1"/>
</dbReference>
<reference evidence="3" key="1">
    <citation type="journal article" date="2019" name="bioRxiv">
        <title>The Genome of the Zebra Mussel, Dreissena polymorpha: A Resource for Invasive Species Research.</title>
        <authorList>
            <person name="McCartney M.A."/>
            <person name="Auch B."/>
            <person name="Kono T."/>
            <person name="Mallez S."/>
            <person name="Zhang Y."/>
            <person name="Obille A."/>
            <person name="Becker A."/>
            <person name="Abrahante J.E."/>
            <person name="Garbe J."/>
            <person name="Badalamenti J.P."/>
            <person name="Herman A."/>
            <person name="Mangelson H."/>
            <person name="Liachko I."/>
            <person name="Sullivan S."/>
            <person name="Sone E.D."/>
            <person name="Koren S."/>
            <person name="Silverstein K.A.T."/>
            <person name="Beckman K.B."/>
            <person name="Gohl D.M."/>
        </authorList>
    </citation>
    <scope>NUCLEOTIDE SEQUENCE</scope>
    <source>
        <strain evidence="3">Duluth1</strain>
        <tissue evidence="3">Whole animal</tissue>
    </source>
</reference>
<organism evidence="3 4">
    <name type="scientific">Dreissena polymorpha</name>
    <name type="common">Zebra mussel</name>
    <name type="synonym">Mytilus polymorpha</name>
    <dbReference type="NCBI Taxonomy" id="45954"/>
    <lineage>
        <taxon>Eukaryota</taxon>
        <taxon>Metazoa</taxon>
        <taxon>Spiralia</taxon>
        <taxon>Lophotrochozoa</taxon>
        <taxon>Mollusca</taxon>
        <taxon>Bivalvia</taxon>
        <taxon>Autobranchia</taxon>
        <taxon>Heteroconchia</taxon>
        <taxon>Euheterodonta</taxon>
        <taxon>Imparidentia</taxon>
        <taxon>Neoheterodontei</taxon>
        <taxon>Myida</taxon>
        <taxon>Dreissenoidea</taxon>
        <taxon>Dreissenidae</taxon>
        <taxon>Dreissena</taxon>
    </lineage>
</organism>
<dbReference type="InterPro" id="IPR000922">
    <property type="entry name" value="Lectin_gal-bd_dom"/>
</dbReference>
<comment type="caution">
    <text evidence="3">The sequence shown here is derived from an EMBL/GenBank/DDBJ whole genome shotgun (WGS) entry which is preliminary data.</text>
</comment>
<dbReference type="Gene3D" id="2.60.120.740">
    <property type="match status" value="1"/>
</dbReference>
<dbReference type="EMBL" id="JAIWYP010000004">
    <property type="protein sequence ID" value="KAH3837575.1"/>
    <property type="molecule type" value="Genomic_DNA"/>
</dbReference>
<keyword evidence="4" id="KW-1185">Reference proteome</keyword>
<proteinExistence type="predicted"/>
<dbReference type="PANTHER" id="PTHR46780">
    <property type="entry name" value="PROTEIN EVA-1"/>
    <property type="match status" value="1"/>
</dbReference>
<dbReference type="OrthoDB" id="6120134at2759"/>
<protein>
    <recommendedName>
        <fullName evidence="2">SUEL-type lectin domain-containing protein</fullName>
    </recommendedName>
</protein>
<reference evidence="3" key="2">
    <citation type="submission" date="2020-11" db="EMBL/GenBank/DDBJ databases">
        <authorList>
            <person name="McCartney M.A."/>
            <person name="Auch B."/>
            <person name="Kono T."/>
            <person name="Mallez S."/>
            <person name="Becker A."/>
            <person name="Gohl D.M."/>
            <person name="Silverstein K.A.T."/>
            <person name="Koren S."/>
            <person name="Bechman K.B."/>
            <person name="Herman A."/>
            <person name="Abrahante J.E."/>
            <person name="Garbe J."/>
        </authorList>
    </citation>
    <scope>NUCLEOTIDE SEQUENCE</scope>
    <source>
        <strain evidence="3">Duluth1</strain>
        <tissue evidence="3">Whole animal</tissue>
    </source>
</reference>
<evidence type="ECO:0000259" key="2">
    <source>
        <dbReference type="PROSITE" id="PS50228"/>
    </source>
</evidence>
<dbReference type="AlphaFoldDB" id="A0A9D4KCZ5"/>
<feature type="signal peptide" evidence="1">
    <location>
        <begin position="1"/>
        <end position="21"/>
    </location>
</feature>
<evidence type="ECO:0000256" key="1">
    <source>
        <dbReference type="SAM" id="SignalP"/>
    </source>
</evidence>
<feature type="chain" id="PRO_5038658638" description="SUEL-type lectin domain-containing protein" evidence="1">
    <location>
        <begin position="22"/>
        <end position="114"/>
    </location>
</feature>
<gene>
    <name evidence="3" type="ORF">DPMN_110969</name>
</gene>
<dbReference type="InterPro" id="IPR043159">
    <property type="entry name" value="Lectin_gal-bd_sf"/>
</dbReference>
<dbReference type="CDD" id="cd22827">
    <property type="entry name" value="Gal_Rha_Lectin_SUL-I-like"/>
    <property type="match status" value="1"/>
</dbReference>
<evidence type="ECO:0000313" key="3">
    <source>
        <dbReference type="EMBL" id="KAH3837575.1"/>
    </source>
</evidence>
<sequence length="114" mass="11974">MASYMTCLLVIAACFAQSALGDSIICEGSTMYLACPSGLNLVIGSGVYGRTQGGDIICPHQSILTTNCVSPTSTGVVKSLCDGQNQCKLDANNNRFGDPCGGTYKYLQVRYACI</sequence>
<dbReference type="Proteomes" id="UP000828390">
    <property type="component" value="Unassembled WGS sequence"/>
</dbReference>
<evidence type="ECO:0000313" key="4">
    <source>
        <dbReference type="Proteomes" id="UP000828390"/>
    </source>
</evidence>
<dbReference type="GO" id="GO:0030246">
    <property type="term" value="F:carbohydrate binding"/>
    <property type="evidence" value="ECO:0007669"/>
    <property type="project" value="InterPro"/>
</dbReference>
<name>A0A9D4KCZ5_DREPO</name>
<dbReference type="Pfam" id="PF02140">
    <property type="entry name" value="SUEL_Lectin"/>
    <property type="match status" value="1"/>
</dbReference>
<keyword evidence="1" id="KW-0732">Signal</keyword>
<dbReference type="FunFam" id="2.60.120.740:FF:000001">
    <property type="entry name" value="Adhesion G protein-coupled receptor L2"/>
    <property type="match status" value="1"/>
</dbReference>